<proteinExistence type="predicted"/>
<reference evidence="2" key="1">
    <citation type="submission" date="2021-02" db="EMBL/GenBank/DDBJ databases">
        <authorList>
            <person name="Nowell W R."/>
        </authorList>
    </citation>
    <scope>NUCLEOTIDE SEQUENCE</scope>
</reference>
<organism evidence="2 3">
    <name type="scientific">Rotaria socialis</name>
    <dbReference type="NCBI Taxonomy" id="392032"/>
    <lineage>
        <taxon>Eukaryota</taxon>
        <taxon>Metazoa</taxon>
        <taxon>Spiralia</taxon>
        <taxon>Gnathifera</taxon>
        <taxon>Rotifera</taxon>
        <taxon>Eurotatoria</taxon>
        <taxon>Bdelloidea</taxon>
        <taxon>Philodinida</taxon>
        <taxon>Philodinidae</taxon>
        <taxon>Rotaria</taxon>
    </lineage>
</organism>
<protein>
    <submittedName>
        <fullName evidence="2">Uncharacterized protein</fullName>
    </submittedName>
</protein>
<dbReference type="AlphaFoldDB" id="A0A820RTP3"/>
<keyword evidence="3" id="KW-1185">Reference proteome</keyword>
<evidence type="ECO:0000313" key="2">
    <source>
        <dbReference type="EMBL" id="CAF4441334.1"/>
    </source>
</evidence>
<dbReference type="Proteomes" id="UP000663873">
    <property type="component" value="Unassembled WGS sequence"/>
</dbReference>
<comment type="caution">
    <text evidence="2">The sequence shown here is derived from an EMBL/GenBank/DDBJ whole genome shotgun (WGS) entry which is preliminary data.</text>
</comment>
<accession>A0A820RTP3</accession>
<evidence type="ECO:0000313" key="3">
    <source>
        <dbReference type="Proteomes" id="UP000663873"/>
    </source>
</evidence>
<sequence length="307" mass="36077">MELKIYTDYNELVKAINIGELYERSLSIRYCYPHILELKSEKSIMNQDEQKKLIEHLPAEMQRLILFSMIEIHMKYVKWSHQSHFYLEKSTLLHNSNDEEFDSDTSINNQQYEFDKLEILARQRKWALENTEEKLVDQYLVANSNGHDYHLDRWRTFSRDDIIGYRENLLKQIEQDSGATLCRMESGKYEIRAKTCRCSLDYHNVEAYINIGRFTACYNHLIFDSDTHQLVVKRLSDEMPHGVKPTSLLYECVRQLKKSISQGNPILFYRVNVEKLAKAKKINFHLAIGHNSDHAFVLATYGGVAAL</sequence>
<dbReference type="Proteomes" id="UP000663825">
    <property type="component" value="Unassembled WGS sequence"/>
</dbReference>
<gene>
    <name evidence="1" type="ORF">TIS948_LOCUS13163</name>
    <name evidence="2" type="ORF">UJA718_LOCUS22117</name>
</gene>
<name>A0A820RTP3_9BILA</name>
<evidence type="ECO:0000313" key="1">
    <source>
        <dbReference type="EMBL" id="CAF3211678.1"/>
    </source>
</evidence>
<dbReference type="OrthoDB" id="10049404at2759"/>
<dbReference type="EMBL" id="CAJOBP010004478">
    <property type="protein sequence ID" value="CAF4441334.1"/>
    <property type="molecule type" value="Genomic_DNA"/>
</dbReference>
<dbReference type="EMBL" id="CAJNXB010002038">
    <property type="protein sequence ID" value="CAF3211678.1"/>
    <property type="molecule type" value="Genomic_DNA"/>
</dbReference>